<comment type="similarity">
    <text evidence="10">Belongs to the ApbE family.</text>
</comment>
<feature type="binding site" evidence="11">
    <location>
        <position position="328"/>
    </location>
    <ligand>
        <name>Mg(2+)</name>
        <dbReference type="ChEBI" id="CHEBI:18420"/>
    </ligand>
</feature>
<evidence type="ECO:0000313" key="12">
    <source>
        <dbReference type="EMBL" id="MCC2167574.1"/>
    </source>
</evidence>
<dbReference type="EC" id="2.7.1.180" evidence="1 10"/>
<evidence type="ECO:0000256" key="5">
    <source>
        <dbReference type="ARBA" id="ARBA00022723"/>
    </source>
</evidence>
<keyword evidence="3 10" id="KW-0285">Flavoprotein</keyword>
<evidence type="ECO:0000256" key="1">
    <source>
        <dbReference type="ARBA" id="ARBA00011955"/>
    </source>
</evidence>
<keyword evidence="6 10" id="KW-0274">FAD</keyword>
<feature type="binding site" evidence="11">
    <location>
        <position position="324"/>
    </location>
    <ligand>
        <name>Mg(2+)</name>
        <dbReference type="ChEBI" id="CHEBI:18420"/>
    </ligand>
</feature>
<comment type="cofactor">
    <cofactor evidence="11">
        <name>Mg(2+)</name>
        <dbReference type="ChEBI" id="CHEBI:18420"/>
    </cofactor>
    <cofactor evidence="11">
        <name>Mn(2+)</name>
        <dbReference type="ChEBI" id="CHEBI:29035"/>
    </cofactor>
    <text evidence="11">Magnesium. Can also use manganese.</text>
</comment>
<evidence type="ECO:0000256" key="2">
    <source>
        <dbReference type="ARBA" id="ARBA00016337"/>
    </source>
</evidence>
<dbReference type="EMBL" id="JAJEQF010000016">
    <property type="protein sequence ID" value="MCC2167574.1"/>
    <property type="molecule type" value="Genomic_DNA"/>
</dbReference>
<keyword evidence="13" id="KW-1185">Reference proteome</keyword>
<proteinExistence type="inferred from homology"/>
<dbReference type="GO" id="GO:0016740">
    <property type="term" value="F:transferase activity"/>
    <property type="evidence" value="ECO:0007669"/>
    <property type="project" value="UniProtKB-UniRule"/>
</dbReference>
<evidence type="ECO:0000256" key="4">
    <source>
        <dbReference type="ARBA" id="ARBA00022679"/>
    </source>
</evidence>
<evidence type="ECO:0000256" key="11">
    <source>
        <dbReference type="PIRSR" id="PIRSR006268-2"/>
    </source>
</evidence>
<dbReference type="Proteomes" id="UP001199355">
    <property type="component" value="Unassembled WGS sequence"/>
</dbReference>
<keyword evidence="4 10" id="KW-0808">Transferase</keyword>
<protein>
    <recommendedName>
        <fullName evidence="2 10">FAD:protein FMN transferase</fullName>
        <ecNumber evidence="1 10">2.7.1.180</ecNumber>
    </recommendedName>
    <alternativeName>
        <fullName evidence="8 10">Flavin transferase</fullName>
    </alternativeName>
</protein>
<evidence type="ECO:0000256" key="3">
    <source>
        <dbReference type="ARBA" id="ARBA00022630"/>
    </source>
</evidence>
<dbReference type="InterPro" id="IPR024932">
    <property type="entry name" value="ApbE"/>
</dbReference>
<dbReference type="PANTHER" id="PTHR30040:SF2">
    <property type="entry name" value="FAD:PROTEIN FMN TRANSFERASE"/>
    <property type="match status" value="1"/>
</dbReference>
<dbReference type="RefSeq" id="WP_308728179.1">
    <property type="nucleotide sequence ID" value="NZ_JAJEQF010000016.1"/>
</dbReference>
<dbReference type="SUPFAM" id="SSF143631">
    <property type="entry name" value="ApbE-like"/>
    <property type="match status" value="1"/>
</dbReference>
<evidence type="ECO:0000256" key="6">
    <source>
        <dbReference type="ARBA" id="ARBA00022827"/>
    </source>
</evidence>
<keyword evidence="5 10" id="KW-0479">Metal-binding</keyword>
<organism evidence="12 13">
    <name type="scientific">Gallintestinimicrobium propionicum</name>
    <dbReference type="NCBI Taxonomy" id="2981770"/>
    <lineage>
        <taxon>Bacteria</taxon>
        <taxon>Bacillati</taxon>
        <taxon>Bacillota</taxon>
        <taxon>Clostridia</taxon>
        <taxon>Lachnospirales</taxon>
        <taxon>Lachnospiraceae</taxon>
        <taxon>Gallintestinimicrobium</taxon>
    </lineage>
</organism>
<dbReference type="Pfam" id="PF02424">
    <property type="entry name" value="ApbE"/>
    <property type="match status" value="1"/>
</dbReference>
<evidence type="ECO:0000256" key="7">
    <source>
        <dbReference type="ARBA" id="ARBA00022842"/>
    </source>
</evidence>
<dbReference type="Gene3D" id="3.10.520.10">
    <property type="entry name" value="ApbE-like domains"/>
    <property type="match status" value="1"/>
</dbReference>
<comment type="caution">
    <text evidence="12">The sequence shown here is derived from an EMBL/GenBank/DDBJ whole genome shotgun (WGS) entry which is preliminary data.</text>
</comment>
<dbReference type="GO" id="GO:0046872">
    <property type="term" value="F:metal ion binding"/>
    <property type="evidence" value="ECO:0007669"/>
    <property type="project" value="UniProtKB-UniRule"/>
</dbReference>
<dbReference type="PANTHER" id="PTHR30040">
    <property type="entry name" value="THIAMINE BIOSYNTHESIS LIPOPROTEIN APBE"/>
    <property type="match status" value="1"/>
</dbReference>
<dbReference type="AlphaFoldDB" id="A0AAE3AX88"/>
<reference evidence="12 13" key="1">
    <citation type="submission" date="2021-10" db="EMBL/GenBank/DDBJ databases">
        <title>Anaerobic single-cell dispensing facilitates the cultivation of human gut bacteria.</title>
        <authorList>
            <person name="Afrizal A."/>
        </authorList>
    </citation>
    <scope>NUCLEOTIDE SEQUENCE [LARGE SCALE GENOMIC DNA]</scope>
    <source>
        <strain evidence="12 13">CLA-AA-H244</strain>
    </source>
</reference>
<comment type="catalytic activity">
    <reaction evidence="9 10">
        <text>L-threonyl-[protein] + FAD = FMN-L-threonyl-[protein] + AMP + H(+)</text>
        <dbReference type="Rhea" id="RHEA:36847"/>
        <dbReference type="Rhea" id="RHEA-COMP:11060"/>
        <dbReference type="Rhea" id="RHEA-COMP:11061"/>
        <dbReference type="ChEBI" id="CHEBI:15378"/>
        <dbReference type="ChEBI" id="CHEBI:30013"/>
        <dbReference type="ChEBI" id="CHEBI:57692"/>
        <dbReference type="ChEBI" id="CHEBI:74257"/>
        <dbReference type="ChEBI" id="CHEBI:456215"/>
        <dbReference type="EC" id="2.7.1.180"/>
    </reaction>
</comment>
<name>A0AAE3AX88_9FIRM</name>
<gene>
    <name evidence="12" type="ORF">LKD45_07680</name>
</gene>
<evidence type="ECO:0000256" key="10">
    <source>
        <dbReference type="PIRNR" id="PIRNR006268"/>
    </source>
</evidence>
<keyword evidence="7 10" id="KW-0460">Magnesium</keyword>
<dbReference type="PIRSF" id="PIRSF006268">
    <property type="entry name" value="ApbE"/>
    <property type="match status" value="1"/>
</dbReference>
<dbReference type="InterPro" id="IPR003374">
    <property type="entry name" value="ApbE-like_sf"/>
</dbReference>
<accession>A0AAE3AX88</accession>
<evidence type="ECO:0000313" key="13">
    <source>
        <dbReference type="Proteomes" id="UP001199355"/>
    </source>
</evidence>
<evidence type="ECO:0000256" key="9">
    <source>
        <dbReference type="ARBA" id="ARBA00048540"/>
    </source>
</evidence>
<evidence type="ECO:0000256" key="8">
    <source>
        <dbReference type="ARBA" id="ARBA00031306"/>
    </source>
</evidence>
<sequence>MSKKSCEAAESIKDALLRMARVNCNFYLDLKGFLSMIIFKKLFAPIALLLCFTLPLSLTGCSASSAQPFSKTGFYFDTVISLTCYGNDAQTVLDEAFELCGHYENLLSYTKEGSDIWNINHANGQPVTVDSETASLLQTALYWSEKTDGLIDPTITPISQLWNFSGDPAGPVPKQSQIDALLPHVDYHNIRIDGNTVTLADPDAQLDLGFLAKGAIADRLKAFFLQKNITSALINLGGNVLAVGQKPDGTAFRTGIKKPFSETNELVDIVALKDQSLVSSGNYERCFRENGVLYHHILDPHTGYPADTGLSSVTILSDSSTDGDALSTSCFLLGYEKGRELIDSLPDVEALFLLSDGTIYRTKGFPQS</sequence>